<dbReference type="InterPro" id="IPR041664">
    <property type="entry name" value="AAA_16"/>
</dbReference>
<dbReference type="Pfam" id="PF13191">
    <property type="entry name" value="AAA_16"/>
    <property type="match status" value="1"/>
</dbReference>
<dbReference type="Proteomes" id="UP000301309">
    <property type="component" value="Unassembled WGS sequence"/>
</dbReference>
<name>A0A4D4KNN8_STRVO</name>
<comment type="caution">
    <text evidence="6">The sequence shown here is derived from an EMBL/GenBank/DDBJ whole genome shotgun (WGS) entry which is preliminary data.</text>
</comment>
<feature type="region of interest" description="Disordered" evidence="4">
    <location>
        <begin position="153"/>
        <end position="176"/>
    </location>
</feature>
<dbReference type="PANTHER" id="PTHR35807">
    <property type="entry name" value="TRANSCRIPTIONAL REGULATOR REDD-RELATED"/>
    <property type="match status" value="1"/>
</dbReference>
<dbReference type="GO" id="GO:0006355">
    <property type="term" value="P:regulation of DNA-templated transcription"/>
    <property type="evidence" value="ECO:0007669"/>
    <property type="project" value="TreeGrafter"/>
</dbReference>
<evidence type="ECO:0000256" key="1">
    <source>
        <dbReference type="ARBA" id="ARBA00023012"/>
    </source>
</evidence>
<feature type="domain" description="Bacterial transcriptional activator" evidence="5">
    <location>
        <begin position="3"/>
        <end position="137"/>
    </location>
</feature>
<dbReference type="InterPro" id="IPR011990">
    <property type="entry name" value="TPR-like_helical_dom_sf"/>
</dbReference>
<dbReference type="Gene3D" id="3.40.50.300">
    <property type="entry name" value="P-loop containing nucleotide triphosphate hydrolases"/>
    <property type="match status" value="1"/>
</dbReference>
<evidence type="ECO:0000256" key="2">
    <source>
        <dbReference type="ARBA" id="ARBA00023015"/>
    </source>
</evidence>
<gene>
    <name evidence="6" type="ORF">SVIO_004270</name>
</gene>
<protein>
    <recommendedName>
        <fullName evidence="5">Bacterial transcriptional activator domain-containing protein</fullName>
    </recommendedName>
</protein>
<dbReference type="InterPro" id="IPR051677">
    <property type="entry name" value="AfsR-DnrI-RedD_regulator"/>
</dbReference>
<evidence type="ECO:0000256" key="3">
    <source>
        <dbReference type="ARBA" id="ARBA00023163"/>
    </source>
</evidence>
<reference evidence="6 7" key="1">
    <citation type="journal article" date="2020" name="Int. J. Syst. Evol. Microbiol.">
        <title>Reclassification of Streptomyces castelarensis and Streptomyces sporoclivatus as later heterotypic synonyms of Streptomyces antimycoticus.</title>
        <authorList>
            <person name="Komaki H."/>
            <person name="Tamura T."/>
        </authorList>
    </citation>
    <scope>NUCLEOTIDE SEQUENCE [LARGE SCALE GENOMIC DNA]</scope>
    <source>
        <strain evidence="6 7">NBRC 13459</strain>
    </source>
</reference>
<evidence type="ECO:0000313" key="7">
    <source>
        <dbReference type="Proteomes" id="UP000301309"/>
    </source>
</evidence>
<evidence type="ECO:0000259" key="5">
    <source>
        <dbReference type="SMART" id="SM01043"/>
    </source>
</evidence>
<keyword evidence="2" id="KW-0805">Transcription regulation</keyword>
<dbReference type="GO" id="GO:0000160">
    <property type="term" value="P:phosphorelay signal transduction system"/>
    <property type="evidence" value="ECO:0007669"/>
    <property type="project" value="UniProtKB-KW"/>
</dbReference>
<dbReference type="AlphaFoldDB" id="A0A4D4KNN8"/>
<keyword evidence="1" id="KW-0902">Two-component regulatory system</keyword>
<evidence type="ECO:0000313" key="6">
    <source>
        <dbReference type="EMBL" id="GDY49804.1"/>
    </source>
</evidence>
<sequence>MSQARRDMATQNHRVAQDRLSAALALWRGAPYLELVDYAPMAEESARLEQARLAAVELHAEASLALGENDAVVARLLPESQRHPMRECLIAYLMTGLYRLGRQADALQLFERTRAHLAEELGVDAGAELQRVHAAILRQELPFGDRPATRVDVTTSEDRADATALPQAEHPTGGGHKDMVAYGARTARSALSHERAEPGARAAVPHTAGVPHSAAVGHSARVPHALTSLPFVGRTYELTVLGAWADAALSGEGGLAAVTGQSGIGKTELTVEVTRGAREAGHEVIGVSCPGKDGPGYGVWARVLRQLSHTRPEAFRTVSARYSGLLGGLLSEVPSDAAEDVQPPFLVEDAVCVILVALARQEPFLLVLDDLQSADYSSLNLLHLLTCRLPEVPLGVLVTSADPGPASEGTPQTALDHLLNSARTLILRLGGLSEQAVAALVATHVDADVDAEATLALHKRSGGSPCALRRLL</sequence>
<dbReference type="SMART" id="SM01043">
    <property type="entry name" value="BTAD"/>
    <property type="match status" value="1"/>
</dbReference>
<dbReference type="SUPFAM" id="SSF52540">
    <property type="entry name" value="P-loop containing nucleoside triphosphate hydrolases"/>
    <property type="match status" value="1"/>
</dbReference>
<dbReference type="EMBL" id="BJHW01000001">
    <property type="protein sequence ID" value="GDY49804.1"/>
    <property type="molecule type" value="Genomic_DNA"/>
</dbReference>
<keyword evidence="7" id="KW-1185">Reference proteome</keyword>
<dbReference type="Pfam" id="PF03704">
    <property type="entry name" value="BTAD"/>
    <property type="match status" value="1"/>
</dbReference>
<proteinExistence type="predicted"/>
<organism evidence="6 7">
    <name type="scientific">Streptomyces violaceusniger</name>
    <dbReference type="NCBI Taxonomy" id="68280"/>
    <lineage>
        <taxon>Bacteria</taxon>
        <taxon>Bacillati</taxon>
        <taxon>Actinomycetota</taxon>
        <taxon>Actinomycetes</taxon>
        <taxon>Kitasatosporales</taxon>
        <taxon>Streptomycetaceae</taxon>
        <taxon>Streptomyces</taxon>
        <taxon>Streptomyces violaceusniger group</taxon>
    </lineage>
</organism>
<keyword evidence="3" id="KW-0804">Transcription</keyword>
<dbReference type="SUPFAM" id="SSF48452">
    <property type="entry name" value="TPR-like"/>
    <property type="match status" value="1"/>
</dbReference>
<evidence type="ECO:0000256" key="4">
    <source>
        <dbReference type="SAM" id="MobiDB-lite"/>
    </source>
</evidence>
<dbReference type="GO" id="GO:0003677">
    <property type="term" value="F:DNA binding"/>
    <property type="evidence" value="ECO:0007669"/>
    <property type="project" value="TreeGrafter"/>
</dbReference>
<dbReference type="CDD" id="cd15831">
    <property type="entry name" value="BTAD"/>
    <property type="match status" value="1"/>
</dbReference>
<dbReference type="InterPro" id="IPR027417">
    <property type="entry name" value="P-loop_NTPase"/>
</dbReference>
<dbReference type="Gene3D" id="1.25.40.10">
    <property type="entry name" value="Tetratricopeptide repeat domain"/>
    <property type="match status" value="1"/>
</dbReference>
<dbReference type="PANTHER" id="PTHR35807:SF1">
    <property type="entry name" value="TRANSCRIPTIONAL REGULATOR REDD"/>
    <property type="match status" value="1"/>
</dbReference>
<dbReference type="InterPro" id="IPR005158">
    <property type="entry name" value="BTAD"/>
</dbReference>
<accession>A0A4D4KNN8</accession>